<reference evidence="3" key="1">
    <citation type="submission" date="2020-12" db="EMBL/GenBank/DDBJ databases">
        <title>Oil enriched cultivation method for isolating marine PHA-producing bacteria.</title>
        <authorList>
            <person name="Zheng W."/>
            <person name="Yu S."/>
            <person name="Huang Y."/>
        </authorList>
    </citation>
    <scope>NUCLEOTIDE SEQUENCE</scope>
    <source>
        <strain evidence="3">SY-2-3</strain>
    </source>
</reference>
<dbReference type="Gene3D" id="3.20.20.380">
    <property type="entry name" value="Copper homeostasis (CutC) domain"/>
    <property type="match status" value="1"/>
</dbReference>
<dbReference type="InterPro" id="IPR005627">
    <property type="entry name" value="CutC-like"/>
</dbReference>
<dbReference type="GO" id="GO:0005507">
    <property type="term" value="F:copper ion binding"/>
    <property type="evidence" value="ECO:0007669"/>
    <property type="project" value="TreeGrafter"/>
</dbReference>
<sequence>MTLSETPDQVAGRVLEVCVESFQDAVLAVDAGADRIEYCSALALGGLTPSPGALAMIGNIKAPCMVMIRPRPGNFCYDANDCAIMKQEIAMARACGAAGVVFGATDHVGQLDTDIMRDLMAECAGLQVTLHRAFDEVHDQFGALEQAIDLGFDRILTSGGAPDAITGIDRIAALTERAAGRIVILPGVGVSSVNAADILNKSGAHELHASCKTDVAAKDDGAGRVRVAPDRVRALKNAMGI</sequence>
<dbReference type="RefSeq" id="WP_206926771.1">
    <property type="nucleotide sequence ID" value="NZ_JAEKJW010000001.1"/>
</dbReference>
<dbReference type="PANTHER" id="PTHR12598:SF0">
    <property type="entry name" value="COPPER HOMEOSTASIS PROTEIN CUTC HOMOLOG"/>
    <property type="match status" value="1"/>
</dbReference>
<gene>
    <name evidence="2" type="primary">cutC</name>
    <name evidence="3" type="ORF">JF547_04820</name>
</gene>
<evidence type="ECO:0000313" key="3">
    <source>
        <dbReference type="EMBL" id="MBN8195786.1"/>
    </source>
</evidence>
<organism evidence="3 4">
    <name type="scientific">Thalassospira povalilytica</name>
    <dbReference type="NCBI Taxonomy" id="732237"/>
    <lineage>
        <taxon>Bacteria</taxon>
        <taxon>Pseudomonadati</taxon>
        <taxon>Pseudomonadota</taxon>
        <taxon>Alphaproteobacteria</taxon>
        <taxon>Rhodospirillales</taxon>
        <taxon>Thalassospiraceae</taxon>
        <taxon>Thalassospira</taxon>
    </lineage>
</organism>
<dbReference type="HAMAP" id="MF_00795">
    <property type="entry name" value="CutC"/>
    <property type="match status" value="1"/>
</dbReference>
<name>A0A8I1M6E2_9PROT</name>
<comment type="caution">
    <text evidence="3">The sequence shown here is derived from an EMBL/GenBank/DDBJ whole genome shotgun (WGS) entry which is preliminary data.</text>
</comment>
<evidence type="ECO:0000256" key="2">
    <source>
        <dbReference type="HAMAP-Rule" id="MF_00795"/>
    </source>
</evidence>
<dbReference type="Pfam" id="PF03932">
    <property type="entry name" value="CutC"/>
    <property type="match status" value="1"/>
</dbReference>
<dbReference type="EMBL" id="JAEKJW010000001">
    <property type="protein sequence ID" value="MBN8195786.1"/>
    <property type="molecule type" value="Genomic_DNA"/>
</dbReference>
<dbReference type="GO" id="GO:0005737">
    <property type="term" value="C:cytoplasm"/>
    <property type="evidence" value="ECO:0007669"/>
    <property type="project" value="UniProtKB-SubCell"/>
</dbReference>
<evidence type="ECO:0000313" key="4">
    <source>
        <dbReference type="Proteomes" id="UP000664405"/>
    </source>
</evidence>
<dbReference type="Proteomes" id="UP000664405">
    <property type="component" value="Unassembled WGS sequence"/>
</dbReference>
<dbReference type="AlphaFoldDB" id="A0A8I1M6E2"/>
<evidence type="ECO:0000256" key="1">
    <source>
        <dbReference type="ARBA" id="ARBA00007768"/>
    </source>
</evidence>
<protein>
    <recommendedName>
        <fullName evidence="2">PF03932 family protein CutC</fullName>
    </recommendedName>
</protein>
<comment type="similarity">
    <text evidence="1 2">Belongs to the CutC family.</text>
</comment>
<proteinExistence type="inferred from homology"/>
<accession>A0A8I1M6E2</accession>
<comment type="caution">
    <text evidence="2">Once thought to be involved in copper homeostasis, experiments in E.coli have shown this is not the case.</text>
</comment>
<comment type="subcellular location">
    <subcellularLocation>
        <location evidence="2">Cytoplasm</location>
    </subcellularLocation>
</comment>
<dbReference type="InterPro" id="IPR036822">
    <property type="entry name" value="CutC-like_dom_sf"/>
</dbReference>
<keyword evidence="2" id="KW-0963">Cytoplasm</keyword>
<dbReference type="PANTHER" id="PTHR12598">
    <property type="entry name" value="COPPER HOMEOSTASIS PROTEIN CUTC"/>
    <property type="match status" value="1"/>
</dbReference>
<dbReference type="SUPFAM" id="SSF110395">
    <property type="entry name" value="CutC-like"/>
    <property type="match status" value="1"/>
</dbReference>